<evidence type="ECO:0000313" key="11">
    <source>
        <dbReference type="EMBL" id="QKJ30682.1"/>
    </source>
</evidence>
<dbReference type="InterPro" id="IPR011712">
    <property type="entry name" value="Sig_transdc_His_kin_sub3_dim/P"/>
</dbReference>
<evidence type="ECO:0000256" key="8">
    <source>
        <dbReference type="ARBA" id="ARBA00023012"/>
    </source>
</evidence>
<dbReference type="KEGG" id="mmab:HQ865_13265"/>
<organism evidence="11 12">
    <name type="scientific">Mucilaginibacter mali</name>
    <dbReference type="NCBI Taxonomy" id="2740462"/>
    <lineage>
        <taxon>Bacteria</taxon>
        <taxon>Pseudomonadati</taxon>
        <taxon>Bacteroidota</taxon>
        <taxon>Sphingobacteriia</taxon>
        <taxon>Sphingobacteriales</taxon>
        <taxon>Sphingobacteriaceae</taxon>
        <taxon>Mucilaginibacter</taxon>
    </lineage>
</organism>
<dbReference type="Pfam" id="PF07730">
    <property type="entry name" value="HisKA_3"/>
    <property type="match status" value="1"/>
</dbReference>
<keyword evidence="5" id="KW-0547">Nucleotide-binding</keyword>
<keyword evidence="9" id="KW-0812">Transmembrane</keyword>
<dbReference type="Proteomes" id="UP000505355">
    <property type="component" value="Chromosome"/>
</dbReference>
<dbReference type="Gene3D" id="1.20.5.1930">
    <property type="match status" value="1"/>
</dbReference>
<evidence type="ECO:0000256" key="5">
    <source>
        <dbReference type="ARBA" id="ARBA00022741"/>
    </source>
</evidence>
<dbReference type="InterPro" id="IPR005467">
    <property type="entry name" value="His_kinase_dom"/>
</dbReference>
<dbReference type="EMBL" id="CP054139">
    <property type="protein sequence ID" value="QKJ30682.1"/>
    <property type="molecule type" value="Genomic_DNA"/>
</dbReference>
<reference evidence="11 12" key="1">
    <citation type="submission" date="2020-05" db="EMBL/GenBank/DDBJ databases">
        <title>Mucilaginibacter mali sp. nov.</title>
        <authorList>
            <person name="Kim H.S."/>
            <person name="Lee K.C."/>
            <person name="Suh M.K."/>
            <person name="Kim J.-S."/>
            <person name="Han K.-I."/>
            <person name="Eom M.K."/>
            <person name="Shin Y.K."/>
            <person name="Lee J.-S."/>
        </authorList>
    </citation>
    <scope>NUCLEOTIDE SEQUENCE [LARGE SCALE GENOMIC DNA]</scope>
    <source>
        <strain evidence="11 12">G2-14</strain>
    </source>
</reference>
<proteinExistence type="predicted"/>
<protein>
    <recommendedName>
        <fullName evidence="2">histidine kinase</fullName>
        <ecNumber evidence="2">2.7.13.3</ecNumber>
    </recommendedName>
</protein>
<feature type="domain" description="Histidine kinase" evidence="10">
    <location>
        <begin position="174"/>
        <end position="261"/>
    </location>
</feature>
<dbReference type="GO" id="GO:0000155">
    <property type="term" value="F:phosphorelay sensor kinase activity"/>
    <property type="evidence" value="ECO:0007669"/>
    <property type="project" value="InterPro"/>
</dbReference>
<keyword evidence="9" id="KW-0472">Membrane</keyword>
<evidence type="ECO:0000256" key="3">
    <source>
        <dbReference type="ARBA" id="ARBA00022553"/>
    </source>
</evidence>
<evidence type="ECO:0000313" key="12">
    <source>
        <dbReference type="Proteomes" id="UP000505355"/>
    </source>
</evidence>
<keyword evidence="6" id="KW-0418">Kinase</keyword>
<evidence type="ECO:0000256" key="4">
    <source>
        <dbReference type="ARBA" id="ARBA00022679"/>
    </source>
</evidence>
<evidence type="ECO:0000256" key="7">
    <source>
        <dbReference type="ARBA" id="ARBA00022840"/>
    </source>
</evidence>
<dbReference type="InterPro" id="IPR003594">
    <property type="entry name" value="HATPase_dom"/>
</dbReference>
<dbReference type="GO" id="GO:0046983">
    <property type="term" value="F:protein dimerization activity"/>
    <property type="evidence" value="ECO:0007669"/>
    <property type="project" value="InterPro"/>
</dbReference>
<dbReference type="RefSeq" id="WP_173415355.1">
    <property type="nucleotide sequence ID" value="NZ_CP054139.1"/>
</dbReference>
<keyword evidence="9" id="KW-1133">Transmembrane helix</keyword>
<dbReference type="PROSITE" id="PS50109">
    <property type="entry name" value="HIS_KIN"/>
    <property type="match status" value="1"/>
</dbReference>
<feature type="transmembrane region" description="Helical" evidence="9">
    <location>
        <begin position="12"/>
        <end position="32"/>
    </location>
</feature>
<dbReference type="GO" id="GO:0016020">
    <property type="term" value="C:membrane"/>
    <property type="evidence" value="ECO:0007669"/>
    <property type="project" value="InterPro"/>
</dbReference>
<keyword evidence="8" id="KW-0902">Two-component regulatory system</keyword>
<evidence type="ECO:0000256" key="1">
    <source>
        <dbReference type="ARBA" id="ARBA00000085"/>
    </source>
</evidence>
<evidence type="ECO:0000256" key="2">
    <source>
        <dbReference type="ARBA" id="ARBA00012438"/>
    </source>
</evidence>
<dbReference type="SUPFAM" id="SSF55874">
    <property type="entry name" value="ATPase domain of HSP90 chaperone/DNA topoisomerase II/histidine kinase"/>
    <property type="match status" value="1"/>
</dbReference>
<name>A0A7D4UKH7_9SPHI</name>
<accession>A0A7D4UKH7</accession>
<dbReference type="InterPro" id="IPR050482">
    <property type="entry name" value="Sensor_HK_TwoCompSys"/>
</dbReference>
<comment type="catalytic activity">
    <reaction evidence="1">
        <text>ATP + protein L-histidine = ADP + protein N-phospho-L-histidine.</text>
        <dbReference type="EC" id="2.7.13.3"/>
    </reaction>
</comment>
<dbReference type="PANTHER" id="PTHR24421">
    <property type="entry name" value="NITRATE/NITRITE SENSOR PROTEIN NARX-RELATED"/>
    <property type="match status" value="1"/>
</dbReference>
<dbReference type="GO" id="GO:0005524">
    <property type="term" value="F:ATP binding"/>
    <property type="evidence" value="ECO:0007669"/>
    <property type="project" value="UniProtKB-KW"/>
</dbReference>
<dbReference type="SMART" id="SM00387">
    <property type="entry name" value="HATPase_c"/>
    <property type="match status" value="1"/>
</dbReference>
<dbReference type="InterPro" id="IPR036890">
    <property type="entry name" value="HATPase_C_sf"/>
</dbReference>
<keyword evidence="12" id="KW-1185">Reference proteome</keyword>
<keyword evidence="4" id="KW-0808">Transferase</keyword>
<sequence>MQISSKDFVFLIGLASVIFLIAPVSLIIYVAMYNNRKKRHEQETAWLKTSFENELLKSQMEVQEQTMQTLAGHLHDNIGQLLSLTVVTLSAIKPDDPLKLREKVDSASQLAKRAIKELRQLSRLIYGQELIRMGLAKAISFELDYLKTADLHAISFNSNYELPDGRKSDKEIILFRIFQEILNNAVRHAEASAIDVVLQQDEQTLVMQIKDNGKGFVEEDVIKDKKGMGLFNIRKRVALIGGEVSIAAQNGTEIKIVIPYP</sequence>
<dbReference type="AlphaFoldDB" id="A0A7D4UKH7"/>
<dbReference type="CDD" id="cd16917">
    <property type="entry name" value="HATPase_UhpB-NarQ-NarX-like"/>
    <property type="match status" value="1"/>
</dbReference>
<dbReference type="Gene3D" id="3.30.565.10">
    <property type="entry name" value="Histidine kinase-like ATPase, C-terminal domain"/>
    <property type="match status" value="1"/>
</dbReference>
<dbReference type="PANTHER" id="PTHR24421:SF10">
    <property type="entry name" value="NITRATE_NITRITE SENSOR PROTEIN NARQ"/>
    <property type="match status" value="1"/>
</dbReference>
<evidence type="ECO:0000256" key="6">
    <source>
        <dbReference type="ARBA" id="ARBA00022777"/>
    </source>
</evidence>
<keyword evidence="3" id="KW-0597">Phosphoprotein</keyword>
<keyword evidence="7" id="KW-0067">ATP-binding</keyword>
<evidence type="ECO:0000256" key="9">
    <source>
        <dbReference type="SAM" id="Phobius"/>
    </source>
</evidence>
<gene>
    <name evidence="11" type="ORF">HQ865_13265</name>
</gene>
<dbReference type="EC" id="2.7.13.3" evidence="2"/>
<evidence type="ECO:0000259" key="10">
    <source>
        <dbReference type="PROSITE" id="PS50109"/>
    </source>
</evidence>
<dbReference type="Pfam" id="PF02518">
    <property type="entry name" value="HATPase_c"/>
    <property type="match status" value="1"/>
</dbReference>